<dbReference type="AlphaFoldDB" id="A0A8K0KHQ8"/>
<accession>A0A8K0KHQ8</accession>
<organism evidence="4 5">
    <name type="scientific">Ladona fulva</name>
    <name type="common">Scarce chaser dragonfly</name>
    <name type="synonym">Libellula fulva</name>
    <dbReference type="NCBI Taxonomy" id="123851"/>
    <lineage>
        <taxon>Eukaryota</taxon>
        <taxon>Metazoa</taxon>
        <taxon>Ecdysozoa</taxon>
        <taxon>Arthropoda</taxon>
        <taxon>Hexapoda</taxon>
        <taxon>Insecta</taxon>
        <taxon>Pterygota</taxon>
        <taxon>Palaeoptera</taxon>
        <taxon>Odonata</taxon>
        <taxon>Epiprocta</taxon>
        <taxon>Anisoptera</taxon>
        <taxon>Libelluloidea</taxon>
        <taxon>Libellulidae</taxon>
        <taxon>Ladona</taxon>
    </lineage>
</organism>
<gene>
    <name evidence="4" type="ORF">J437_LFUL014734</name>
</gene>
<keyword evidence="1" id="KW-0254">Endocytosis</keyword>
<sequence>MTPFSDAKDLSEDKLFYEEPANEFSANIDFLGFSDNNIYSAWGSAGIADGTGGTGFGGDEEQFDAFLSMGEPLAPAPTPIPSAAPSKITRRESADSDDGGPDFSIFIKHKFSKREKGPKVSEAEGPFDTSALSGAMPTLAPPPKSPVNAAYSEPSGASRFNPFDKSGLAADASSSPPVESAEIESSHPQAIKISKREVGLPGPGGEPGLPRSDSQETPPTPLFDEDVSQPLEDFPRIMHNEDEGWEMQLRQPNKKKITGQRFWKKVYVKLVSQGDNPVLQLYNTKDDKDPFQELPLQPCYSVSDISAQQYDVYGKIFTIKLQFIFYKERPGVRPGQVTKAERITNKLSQFAAYAIQGDYQGVKEFGSDLKKLGLPVEHAPQVF</sequence>
<dbReference type="PANTHER" id="PTHR10529">
    <property type="entry name" value="AP COMPLEX SUBUNIT MU"/>
    <property type="match status" value="1"/>
</dbReference>
<dbReference type="PROSITE" id="PS51070">
    <property type="entry name" value="SHD"/>
    <property type="match status" value="1"/>
</dbReference>
<dbReference type="InterPro" id="IPR012320">
    <property type="entry name" value="SHD_dom"/>
</dbReference>
<dbReference type="OrthoDB" id="10063141at2759"/>
<evidence type="ECO:0000256" key="2">
    <source>
        <dbReference type="SAM" id="MobiDB-lite"/>
    </source>
</evidence>
<proteinExistence type="predicted"/>
<evidence type="ECO:0000313" key="4">
    <source>
        <dbReference type="EMBL" id="KAG8235247.1"/>
    </source>
</evidence>
<feature type="region of interest" description="Disordered" evidence="2">
    <location>
        <begin position="70"/>
        <end position="227"/>
    </location>
</feature>
<reference evidence="4" key="1">
    <citation type="submission" date="2013-04" db="EMBL/GenBank/DDBJ databases">
        <authorList>
            <person name="Qu J."/>
            <person name="Murali S.C."/>
            <person name="Bandaranaike D."/>
            <person name="Bellair M."/>
            <person name="Blankenburg K."/>
            <person name="Chao H."/>
            <person name="Dinh H."/>
            <person name="Doddapaneni H."/>
            <person name="Downs B."/>
            <person name="Dugan-Rocha S."/>
            <person name="Elkadiri S."/>
            <person name="Gnanaolivu R.D."/>
            <person name="Hernandez B."/>
            <person name="Javaid M."/>
            <person name="Jayaseelan J.C."/>
            <person name="Lee S."/>
            <person name="Li M."/>
            <person name="Ming W."/>
            <person name="Munidasa M."/>
            <person name="Muniz J."/>
            <person name="Nguyen L."/>
            <person name="Ongeri F."/>
            <person name="Osuji N."/>
            <person name="Pu L.-L."/>
            <person name="Puazo M."/>
            <person name="Qu C."/>
            <person name="Quiroz J."/>
            <person name="Raj R."/>
            <person name="Weissenberger G."/>
            <person name="Xin Y."/>
            <person name="Zou X."/>
            <person name="Han Y."/>
            <person name="Richards S."/>
            <person name="Worley K."/>
            <person name="Muzny D."/>
            <person name="Gibbs R."/>
        </authorList>
    </citation>
    <scope>NUCLEOTIDE SEQUENCE</scope>
    <source>
        <strain evidence="4">Sampled in the wild</strain>
    </source>
</reference>
<keyword evidence="5" id="KW-1185">Reference proteome</keyword>
<protein>
    <recommendedName>
        <fullName evidence="3">SHD domain-containing protein</fullName>
    </recommendedName>
</protein>
<dbReference type="Proteomes" id="UP000792457">
    <property type="component" value="Unassembled WGS sequence"/>
</dbReference>
<dbReference type="EMBL" id="KZ308893">
    <property type="protein sequence ID" value="KAG8235247.1"/>
    <property type="molecule type" value="Genomic_DNA"/>
</dbReference>
<comment type="caution">
    <text evidence="4">The sequence shown here is derived from an EMBL/GenBank/DDBJ whole genome shotgun (WGS) entry which is preliminary data.</text>
</comment>
<evidence type="ECO:0000313" key="5">
    <source>
        <dbReference type="Proteomes" id="UP000792457"/>
    </source>
</evidence>
<name>A0A8K0KHQ8_LADFU</name>
<feature type="domain" description="SHD" evidence="3">
    <location>
        <begin position="244"/>
        <end position="383"/>
    </location>
</feature>
<dbReference type="GO" id="GO:0006897">
    <property type="term" value="P:endocytosis"/>
    <property type="evidence" value="ECO:0007669"/>
    <property type="project" value="UniProtKB-KW"/>
</dbReference>
<evidence type="ECO:0000259" key="3">
    <source>
        <dbReference type="PROSITE" id="PS51070"/>
    </source>
</evidence>
<evidence type="ECO:0000256" key="1">
    <source>
        <dbReference type="ARBA" id="ARBA00022583"/>
    </source>
</evidence>
<reference evidence="4" key="2">
    <citation type="submission" date="2017-10" db="EMBL/GenBank/DDBJ databases">
        <title>Ladona fulva Genome sequencing and assembly.</title>
        <authorList>
            <person name="Murali S."/>
            <person name="Richards S."/>
            <person name="Bandaranaike D."/>
            <person name="Bellair M."/>
            <person name="Blankenburg K."/>
            <person name="Chao H."/>
            <person name="Dinh H."/>
            <person name="Doddapaneni H."/>
            <person name="Dugan-Rocha S."/>
            <person name="Elkadiri S."/>
            <person name="Gnanaolivu R."/>
            <person name="Hernandez B."/>
            <person name="Skinner E."/>
            <person name="Javaid M."/>
            <person name="Lee S."/>
            <person name="Li M."/>
            <person name="Ming W."/>
            <person name="Munidasa M."/>
            <person name="Muniz J."/>
            <person name="Nguyen L."/>
            <person name="Hughes D."/>
            <person name="Osuji N."/>
            <person name="Pu L.-L."/>
            <person name="Puazo M."/>
            <person name="Qu C."/>
            <person name="Quiroz J."/>
            <person name="Raj R."/>
            <person name="Weissenberger G."/>
            <person name="Xin Y."/>
            <person name="Zou X."/>
            <person name="Han Y."/>
            <person name="Worley K."/>
            <person name="Muzny D."/>
            <person name="Gibbs R."/>
        </authorList>
    </citation>
    <scope>NUCLEOTIDE SEQUENCE</scope>
    <source>
        <strain evidence="4">Sampled in the wild</strain>
    </source>
</reference>
<dbReference type="InterPro" id="IPR050431">
    <property type="entry name" value="Adaptor_comp_med_subunit"/>
</dbReference>